<evidence type="ECO:0000256" key="5">
    <source>
        <dbReference type="ARBA" id="ARBA00023027"/>
    </source>
</evidence>
<dbReference type="RefSeq" id="WP_349297293.1">
    <property type="nucleotide sequence ID" value="NZ_JBEDNQ010000002.1"/>
</dbReference>
<dbReference type="Proteomes" id="UP001494902">
    <property type="component" value="Unassembled WGS sequence"/>
</dbReference>
<dbReference type="PANTHER" id="PTHR43706">
    <property type="entry name" value="NADH DEHYDROGENASE"/>
    <property type="match status" value="1"/>
</dbReference>
<keyword evidence="2" id="KW-0285">Flavoprotein</keyword>
<evidence type="ECO:0000256" key="1">
    <source>
        <dbReference type="ARBA" id="ARBA00005272"/>
    </source>
</evidence>
<dbReference type="GO" id="GO:0016491">
    <property type="term" value="F:oxidoreductase activity"/>
    <property type="evidence" value="ECO:0007669"/>
    <property type="project" value="UniProtKB-KW"/>
</dbReference>
<sequence length="442" mass="46579">MPRRVLVVGAGFAGLYAARGLERLLPGDTAELTLVSPRNYFLYSPLLPDVTAGIVEPRHIAVPLHQVLRRTRIVIGRVTTVDVAARTLQVDTGETLGWDRLVLTPGSVTRQFDVPGVPERAHGVKTLGEARYLRDHLLGELDRADALPPGSDGERRERLGVVAVGAGYSSTEVVAQLQRMVDAVSARWERVRPGDVRWTLVDVADSVLPELGPRLGRAALDVLRRRGVDVRLGVTVASADDHAVTLTDGAVVPARTLVWGAGVVANPLVGSLGLPTEKGRLVVDARLRVPGTPGVWAAGDAAAVPDLTADQGAGGRARVTPPTAQHALRQGCALARNVAASLGVGRSRDYRHHDLGLVADLGGRDALARPLGIPLTGLPAKVVTRGYHLFALPDTASAVRVAGDWLLSAVLPVQGAAITEIPDEDALIPQAQHVTPPRAPAG</sequence>
<dbReference type="EC" id="1.6.5.-" evidence="7"/>
<dbReference type="Gene3D" id="3.50.50.100">
    <property type="match status" value="1"/>
</dbReference>
<comment type="similarity">
    <text evidence="1">Belongs to the NADH dehydrogenase family.</text>
</comment>
<proteinExistence type="inferred from homology"/>
<keyword evidence="5" id="KW-0520">NAD</keyword>
<gene>
    <name evidence="7" type="ORF">WIS52_06985</name>
</gene>
<name>A0ABV1K6V1_9PSEU</name>
<dbReference type="PANTHER" id="PTHR43706:SF45">
    <property type="entry name" value="NADH DEHYDROGENASE-LIKE PROTEIN RV1812C"/>
    <property type="match status" value="1"/>
</dbReference>
<keyword evidence="8" id="KW-1185">Reference proteome</keyword>
<organism evidence="7 8">
    <name type="scientific">Pseudonocardia nematodicida</name>
    <dbReference type="NCBI Taxonomy" id="1206997"/>
    <lineage>
        <taxon>Bacteria</taxon>
        <taxon>Bacillati</taxon>
        <taxon>Actinomycetota</taxon>
        <taxon>Actinomycetes</taxon>
        <taxon>Pseudonocardiales</taxon>
        <taxon>Pseudonocardiaceae</taxon>
        <taxon>Pseudonocardia</taxon>
    </lineage>
</organism>
<dbReference type="InterPro" id="IPR023753">
    <property type="entry name" value="FAD/NAD-binding_dom"/>
</dbReference>
<dbReference type="Pfam" id="PF07992">
    <property type="entry name" value="Pyr_redox_2"/>
    <property type="match status" value="1"/>
</dbReference>
<evidence type="ECO:0000256" key="4">
    <source>
        <dbReference type="ARBA" id="ARBA00023002"/>
    </source>
</evidence>
<evidence type="ECO:0000313" key="8">
    <source>
        <dbReference type="Proteomes" id="UP001494902"/>
    </source>
</evidence>
<keyword evidence="3" id="KW-0274">FAD</keyword>
<comment type="caution">
    <text evidence="7">The sequence shown here is derived from an EMBL/GenBank/DDBJ whole genome shotgun (WGS) entry which is preliminary data.</text>
</comment>
<dbReference type="PRINTS" id="PR00368">
    <property type="entry name" value="FADPNR"/>
</dbReference>
<dbReference type="SUPFAM" id="SSF51905">
    <property type="entry name" value="FAD/NAD(P)-binding domain"/>
    <property type="match status" value="1"/>
</dbReference>
<keyword evidence="4 7" id="KW-0560">Oxidoreductase</keyword>
<dbReference type="InterPro" id="IPR045024">
    <property type="entry name" value="NDH-2"/>
</dbReference>
<evidence type="ECO:0000256" key="3">
    <source>
        <dbReference type="ARBA" id="ARBA00022827"/>
    </source>
</evidence>
<feature type="domain" description="FAD/NAD(P)-binding" evidence="6">
    <location>
        <begin position="4"/>
        <end position="331"/>
    </location>
</feature>
<evidence type="ECO:0000313" key="7">
    <source>
        <dbReference type="EMBL" id="MEQ3550214.1"/>
    </source>
</evidence>
<reference evidence="7 8" key="1">
    <citation type="submission" date="2024-03" db="EMBL/GenBank/DDBJ databases">
        <title>Draft genome sequence of Pseudonocardia nematodicida JCM 31783.</title>
        <authorList>
            <person name="Butdee W."/>
            <person name="Duangmal K."/>
        </authorList>
    </citation>
    <scope>NUCLEOTIDE SEQUENCE [LARGE SCALE GENOMIC DNA]</scope>
    <source>
        <strain evidence="7 8">JCM 31783</strain>
    </source>
</reference>
<protein>
    <submittedName>
        <fullName evidence="7">NAD(P)/FAD-dependent oxidoreductase</fullName>
        <ecNumber evidence="7">1.6.5.-</ecNumber>
    </submittedName>
</protein>
<accession>A0ABV1K6V1</accession>
<dbReference type="EMBL" id="JBEDNQ010000002">
    <property type="protein sequence ID" value="MEQ3550214.1"/>
    <property type="molecule type" value="Genomic_DNA"/>
</dbReference>
<evidence type="ECO:0000256" key="2">
    <source>
        <dbReference type="ARBA" id="ARBA00022630"/>
    </source>
</evidence>
<dbReference type="InterPro" id="IPR036188">
    <property type="entry name" value="FAD/NAD-bd_sf"/>
</dbReference>
<evidence type="ECO:0000259" key="6">
    <source>
        <dbReference type="Pfam" id="PF07992"/>
    </source>
</evidence>